<proteinExistence type="predicted"/>
<keyword evidence="2" id="KW-1185">Reference proteome</keyword>
<dbReference type="Proteomes" id="UP000499080">
    <property type="component" value="Unassembled WGS sequence"/>
</dbReference>
<evidence type="ECO:0000313" key="1">
    <source>
        <dbReference type="EMBL" id="GBN37467.1"/>
    </source>
</evidence>
<gene>
    <name evidence="1" type="ORF">AVEN_168325_1</name>
</gene>
<dbReference type="AlphaFoldDB" id="A0A4Y2NHB1"/>
<protein>
    <submittedName>
        <fullName evidence="1">Uncharacterized protein</fullName>
    </submittedName>
</protein>
<evidence type="ECO:0000313" key="2">
    <source>
        <dbReference type="Proteomes" id="UP000499080"/>
    </source>
</evidence>
<name>A0A4Y2NHB1_ARAVE</name>
<organism evidence="1 2">
    <name type="scientific">Araneus ventricosus</name>
    <name type="common">Orbweaver spider</name>
    <name type="synonym">Epeira ventricosa</name>
    <dbReference type="NCBI Taxonomy" id="182803"/>
    <lineage>
        <taxon>Eukaryota</taxon>
        <taxon>Metazoa</taxon>
        <taxon>Ecdysozoa</taxon>
        <taxon>Arthropoda</taxon>
        <taxon>Chelicerata</taxon>
        <taxon>Arachnida</taxon>
        <taxon>Araneae</taxon>
        <taxon>Araneomorphae</taxon>
        <taxon>Entelegynae</taxon>
        <taxon>Araneoidea</taxon>
        <taxon>Araneidae</taxon>
        <taxon>Araneus</taxon>
    </lineage>
</organism>
<accession>A0A4Y2NHB1</accession>
<dbReference type="EMBL" id="BGPR01127561">
    <property type="protein sequence ID" value="GBN37467.1"/>
    <property type="molecule type" value="Genomic_DNA"/>
</dbReference>
<sequence>MKRTSSEPATSAATAKKPSTLNNIDGFTADSIPPHHYHLVWETLSKDMHRLPLPSDTEPVIIICNTLFLTSTWIENIPHVSLQRFVSKKDFSLKFLPSHSLISEREWNHLQCIRKKITESCKSLMFGNLLKKRIQLEILASSARPNLEMELDDINTILSTSLTEIMFMSLMGRIEDVLVC</sequence>
<reference evidence="1 2" key="1">
    <citation type="journal article" date="2019" name="Sci. Rep.">
        <title>Orb-weaving spider Araneus ventricosus genome elucidates the spidroin gene catalogue.</title>
        <authorList>
            <person name="Kono N."/>
            <person name="Nakamura H."/>
            <person name="Ohtoshi R."/>
            <person name="Moran D.A.P."/>
            <person name="Shinohara A."/>
            <person name="Yoshida Y."/>
            <person name="Fujiwara M."/>
            <person name="Mori M."/>
            <person name="Tomita M."/>
            <person name="Arakawa K."/>
        </authorList>
    </citation>
    <scope>NUCLEOTIDE SEQUENCE [LARGE SCALE GENOMIC DNA]</scope>
</reference>
<comment type="caution">
    <text evidence="1">The sequence shown here is derived from an EMBL/GenBank/DDBJ whole genome shotgun (WGS) entry which is preliminary data.</text>
</comment>